<dbReference type="GO" id="GO:0005829">
    <property type="term" value="C:cytosol"/>
    <property type="evidence" value="ECO:0007669"/>
    <property type="project" value="TreeGrafter"/>
</dbReference>
<accession>A0A427Y5A3</accession>
<keyword evidence="2" id="KW-0819">tRNA processing</keyword>
<dbReference type="SUPFAM" id="SSF52402">
    <property type="entry name" value="Adenine nucleotide alpha hydrolases-like"/>
    <property type="match status" value="1"/>
</dbReference>
<gene>
    <name evidence="3" type="ORF">EHS24_004493</name>
</gene>
<dbReference type="PANTHER" id="PTHR20882">
    <property type="entry name" value="CYTOPLASMIC TRNA 2-THIOLATION PROTEIN 2"/>
    <property type="match status" value="1"/>
</dbReference>
<dbReference type="InterPro" id="IPR014729">
    <property type="entry name" value="Rossmann-like_a/b/a_fold"/>
</dbReference>
<dbReference type="AlphaFoldDB" id="A0A427Y5A3"/>
<dbReference type="STRING" id="105984.A0A427Y5A3"/>
<dbReference type="GeneID" id="39589036"/>
<evidence type="ECO:0008006" key="5">
    <source>
        <dbReference type="Google" id="ProtNLM"/>
    </source>
</evidence>
<dbReference type="Proteomes" id="UP000279236">
    <property type="component" value="Unassembled WGS sequence"/>
</dbReference>
<comment type="caution">
    <text evidence="3">The sequence shown here is derived from an EMBL/GenBank/DDBJ whole genome shotgun (WGS) entry which is preliminary data.</text>
</comment>
<dbReference type="GO" id="GO:0000049">
    <property type="term" value="F:tRNA binding"/>
    <property type="evidence" value="ECO:0007669"/>
    <property type="project" value="InterPro"/>
</dbReference>
<proteinExistence type="predicted"/>
<evidence type="ECO:0000256" key="2">
    <source>
        <dbReference type="ARBA" id="ARBA00022694"/>
    </source>
</evidence>
<name>A0A427Y5A3_9TREE</name>
<evidence type="ECO:0000313" key="4">
    <source>
        <dbReference type="Proteomes" id="UP000279236"/>
    </source>
</evidence>
<dbReference type="Gene3D" id="3.40.50.620">
    <property type="entry name" value="HUPs"/>
    <property type="match status" value="1"/>
</dbReference>
<dbReference type="RefSeq" id="XP_028479040.1">
    <property type="nucleotide sequence ID" value="XM_028620068.1"/>
</dbReference>
<organism evidence="3 4">
    <name type="scientific">Apiotrichum porosum</name>
    <dbReference type="NCBI Taxonomy" id="105984"/>
    <lineage>
        <taxon>Eukaryota</taxon>
        <taxon>Fungi</taxon>
        <taxon>Dikarya</taxon>
        <taxon>Basidiomycota</taxon>
        <taxon>Agaricomycotina</taxon>
        <taxon>Tremellomycetes</taxon>
        <taxon>Trichosporonales</taxon>
        <taxon>Trichosporonaceae</taxon>
        <taxon>Apiotrichum</taxon>
    </lineage>
</organism>
<dbReference type="PANTHER" id="PTHR20882:SF14">
    <property type="entry name" value="CYTOPLASMIC TRNA 2-THIOLATION PROTEIN 2"/>
    <property type="match status" value="1"/>
</dbReference>
<keyword evidence="1" id="KW-0963">Cytoplasm</keyword>
<sequence length="398" mass="42570">MPGTAAVVPPFAFSIFRRITGTVFTYTIVTTTILVHQMSCATTPCQGPVKEEKPRRGQRPPVDKSICHRCREAKSLYMLRGMSFCRDCFENLVHSRVSRRLNKPLVDPDNKASNARPNLQSGNVLIAVSGGAGSTLLLDLLDSRGYYGHEDNETRDITKGQKNIVWTRGWAVHVDFSSVTGLESHAEALGALAADHGLQLAVIKAEEAFDPALRTRLRQATGGAASATAAPSAMGVDLSAPDLPLISAPSSSTATPLESFQALLAALPAPSRPELLASILNALLDLAACELPNISHMVLGETTTREAARVISGTAAGRGWALPLELAGARSSGSYVRLKPMKDIALKDAALWCHGRGLATFNERRWDNTVPGSKRDGKGNVASIEALTESELREARLS</sequence>
<dbReference type="GO" id="GO:0002143">
    <property type="term" value="P:tRNA wobble position uridine thiolation"/>
    <property type="evidence" value="ECO:0007669"/>
    <property type="project" value="TreeGrafter"/>
</dbReference>
<dbReference type="InterPro" id="IPR019407">
    <property type="entry name" value="CTU2"/>
</dbReference>
<reference evidence="3 4" key="1">
    <citation type="submission" date="2018-11" db="EMBL/GenBank/DDBJ databases">
        <title>Genome sequence of Apiotrichum porosum DSM 27194.</title>
        <authorList>
            <person name="Aliyu H."/>
            <person name="Gorte O."/>
            <person name="Ochsenreither K."/>
        </authorList>
    </citation>
    <scope>NUCLEOTIDE SEQUENCE [LARGE SCALE GENOMIC DNA]</scope>
    <source>
        <strain evidence="3 4">DSM 27194</strain>
    </source>
</reference>
<dbReference type="GO" id="GO:0016783">
    <property type="term" value="F:sulfurtransferase activity"/>
    <property type="evidence" value="ECO:0007669"/>
    <property type="project" value="TreeGrafter"/>
</dbReference>
<keyword evidence="4" id="KW-1185">Reference proteome</keyword>
<dbReference type="OrthoDB" id="25129at2759"/>
<evidence type="ECO:0000313" key="3">
    <source>
        <dbReference type="EMBL" id="RSH86255.1"/>
    </source>
</evidence>
<protein>
    <recommendedName>
        <fullName evidence="5">Cytoplasmic tRNA 2-thiolation protein 2</fullName>
    </recommendedName>
</protein>
<evidence type="ECO:0000256" key="1">
    <source>
        <dbReference type="ARBA" id="ARBA00022490"/>
    </source>
</evidence>
<dbReference type="EMBL" id="RSCE01000002">
    <property type="protein sequence ID" value="RSH86255.1"/>
    <property type="molecule type" value="Genomic_DNA"/>
</dbReference>